<dbReference type="SUPFAM" id="SSF49503">
    <property type="entry name" value="Cupredoxins"/>
    <property type="match status" value="1"/>
</dbReference>
<evidence type="ECO:0000256" key="3">
    <source>
        <dbReference type="SAM" id="SignalP"/>
    </source>
</evidence>
<keyword evidence="3" id="KW-0732">Signal</keyword>
<dbReference type="AlphaFoldDB" id="A0A197JYA4"/>
<dbReference type="Proteomes" id="UP000078512">
    <property type="component" value="Unassembled WGS sequence"/>
</dbReference>
<feature type="domain" description="Blue (type 1) copper" evidence="4">
    <location>
        <begin position="46"/>
        <end position="128"/>
    </location>
</feature>
<dbReference type="PANTHER" id="PTHR36507">
    <property type="entry name" value="BLL1555 PROTEIN"/>
    <property type="match status" value="1"/>
</dbReference>
<dbReference type="GO" id="GO:0009055">
    <property type="term" value="F:electron transfer activity"/>
    <property type="evidence" value="ECO:0007669"/>
    <property type="project" value="InterPro"/>
</dbReference>
<keyword evidence="1" id="KW-0479">Metal-binding</keyword>
<dbReference type="Pfam" id="PF00127">
    <property type="entry name" value="Copper-bind"/>
    <property type="match status" value="1"/>
</dbReference>
<protein>
    <submittedName>
        <fullName evidence="5">Cupredoxin</fullName>
    </submittedName>
</protein>
<dbReference type="InterPro" id="IPR000923">
    <property type="entry name" value="BlueCu_1"/>
</dbReference>
<dbReference type="PANTHER" id="PTHR36507:SF1">
    <property type="entry name" value="BLL1555 PROTEIN"/>
    <property type="match status" value="1"/>
</dbReference>
<evidence type="ECO:0000313" key="6">
    <source>
        <dbReference type="Proteomes" id="UP000078512"/>
    </source>
</evidence>
<organism evidence="5 6">
    <name type="scientific">Linnemannia elongata AG-77</name>
    <dbReference type="NCBI Taxonomy" id="1314771"/>
    <lineage>
        <taxon>Eukaryota</taxon>
        <taxon>Fungi</taxon>
        <taxon>Fungi incertae sedis</taxon>
        <taxon>Mucoromycota</taxon>
        <taxon>Mortierellomycotina</taxon>
        <taxon>Mortierellomycetes</taxon>
        <taxon>Mortierellales</taxon>
        <taxon>Mortierellaceae</taxon>
        <taxon>Linnemannia</taxon>
    </lineage>
</organism>
<keyword evidence="2" id="KW-0186">Copper</keyword>
<evidence type="ECO:0000256" key="1">
    <source>
        <dbReference type="ARBA" id="ARBA00022723"/>
    </source>
</evidence>
<evidence type="ECO:0000313" key="5">
    <source>
        <dbReference type="EMBL" id="OAQ29426.1"/>
    </source>
</evidence>
<dbReference type="OrthoDB" id="2367549at2759"/>
<feature type="chain" id="PRO_5008276384" evidence="3">
    <location>
        <begin position="22"/>
        <end position="137"/>
    </location>
</feature>
<proteinExistence type="predicted"/>
<dbReference type="Gene3D" id="2.60.40.420">
    <property type="entry name" value="Cupredoxins - blue copper proteins"/>
    <property type="match status" value="1"/>
</dbReference>
<dbReference type="GO" id="GO:0005507">
    <property type="term" value="F:copper ion binding"/>
    <property type="evidence" value="ECO:0007669"/>
    <property type="project" value="InterPro"/>
</dbReference>
<dbReference type="InterPro" id="IPR052721">
    <property type="entry name" value="ET_Amicyanin"/>
</dbReference>
<feature type="signal peptide" evidence="3">
    <location>
        <begin position="1"/>
        <end position="21"/>
    </location>
</feature>
<keyword evidence="6" id="KW-1185">Reference proteome</keyword>
<evidence type="ECO:0000256" key="2">
    <source>
        <dbReference type="ARBA" id="ARBA00023008"/>
    </source>
</evidence>
<sequence length="137" mass="14336">MRFSTLAIVSTIFIPALSVAAKTVDVVMADLPVGFPGVGVPKFLPRFEPPTVDINVGDTVRWTNKGTVPHTVDEGADCTAVANGQLFSSGPVPRGGTFEYTFNTAGEFPYFCLPHCAVGSMKGTVSVKANPTSANDA</sequence>
<name>A0A197JYA4_9FUNG</name>
<dbReference type="EMBL" id="KV442041">
    <property type="protein sequence ID" value="OAQ29426.1"/>
    <property type="molecule type" value="Genomic_DNA"/>
</dbReference>
<reference evidence="5 6" key="1">
    <citation type="submission" date="2016-05" db="EMBL/GenBank/DDBJ databases">
        <title>Genome sequencing reveals origins of a unique bacterial endosymbiosis in the earliest lineages of terrestrial Fungi.</title>
        <authorList>
            <consortium name="DOE Joint Genome Institute"/>
            <person name="Uehling J."/>
            <person name="Gryganskyi A."/>
            <person name="Hameed K."/>
            <person name="Tschaplinski T."/>
            <person name="Misztal P."/>
            <person name="Wu S."/>
            <person name="Desiro A."/>
            <person name="Vande Pol N."/>
            <person name="Du Z.-Y."/>
            <person name="Zienkiewicz A."/>
            <person name="Zienkiewicz K."/>
            <person name="Morin E."/>
            <person name="Tisserant E."/>
            <person name="Splivallo R."/>
            <person name="Hainaut M."/>
            <person name="Henrissat B."/>
            <person name="Ohm R."/>
            <person name="Kuo A."/>
            <person name="Yan J."/>
            <person name="Lipzen A."/>
            <person name="Nolan M."/>
            <person name="Labutti K."/>
            <person name="Barry K."/>
            <person name="Goldstein A."/>
            <person name="Labbe J."/>
            <person name="Schadt C."/>
            <person name="Tuskan G."/>
            <person name="Grigoriev I."/>
            <person name="Martin F."/>
            <person name="Vilgalys R."/>
            <person name="Bonito G."/>
        </authorList>
    </citation>
    <scope>NUCLEOTIDE SEQUENCE [LARGE SCALE GENOMIC DNA]</scope>
    <source>
        <strain evidence="5 6">AG-77</strain>
    </source>
</reference>
<accession>A0A197JYA4</accession>
<gene>
    <name evidence="5" type="ORF">K457DRAFT_125877</name>
</gene>
<dbReference type="InterPro" id="IPR008972">
    <property type="entry name" value="Cupredoxin"/>
</dbReference>
<evidence type="ECO:0000259" key="4">
    <source>
        <dbReference type="Pfam" id="PF00127"/>
    </source>
</evidence>